<dbReference type="EMBL" id="OCZC01000058">
    <property type="protein sequence ID" value="SOO23943.1"/>
    <property type="molecule type" value="Genomic_DNA"/>
</dbReference>
<evidence type="ECO:0000313" key="1">
    <source>
        <dbReference type="EMBL" id="SOO23943.1"/>
    </source>
</evidence>
<comment type="caution">
    <text evidence="1">The sequence shown here is derived from an EMBL/GenBank/DDBJ whole genome shotgun (WGS) entry which is preliminary data.</text>
</comment>
<evidence type="ECO:0000313" key="2">
    <source>
        <dbReference type="Proteomes" id="UP000234345"/>
    </source>
</evidence>
<sequence>MDEFTQDLILDLRAELLAQDLLLKAVISTMPRRAEVHAAFQVVIAHHESLALDHAMDGGLSAEDAGQMRALLRRKTDLLLAFLQGS</sequence>
<reference evidence="1 2" key="1">
    <citation type="submission" date="2017-10" db="EMBL/GenBank/DDBJ databases">
        <authorList>
            <person name="Regsiter A."/>
            <person name="William W."/>
        </authorList>
    </citation>
    <scope>NUCLEOTIDE SEQUENCE [LARGE SCALE GENOMIC DNA]</scope>
    <source>
        <strain evidence="1 2">CFBP6991</strain>
    </source>
</reference>
<name>A0A7Z7IYH4_XANCH</name>
<organism evidence="1 2">
    <name type="scientific">Xanthomonas campestris pv. phaseoli</name>
    <dbReference type="NCBI Taxonomy" id="317013"/>
    <lineage>
        <taxon>Bacteria</taxon>
        <taxon>Pseudomonadati</taxon>
        <taxon>Pseudomonadota</taxon>
        <taxon>Gammaproteobacteria</taxon>
        <taxon>Lysobacterales</taxon>
        <taxon>Lysobacteraceae</taxon>
        <taxon>Xanthomonas</taxon>
    </lineage>
</organism>
<accession>A0A7Z7IYH4</accession>
<dbReference type="RefSeq" id="WP_099801864.1">
    <property type="nucleotide sequence ID" value="NZ_OCZC01000058.1"/>
</dbReference>
<dbReference type="Proteomes" id="UP000234345">
    <property type="component" value="Unassembled WGS sequence"/>
</dbReference>
<protein>
    <submittedName>
        <fullName evidence="1">Uncharacterized protein</fullName>
    </submittedName>
</protein>
<dbReference type="AlphaFoldDB" id="A0A7Z7IYH4"/>
<proteinExistence type="predicted"/>
<gene>
    <name evidence="1" type="ORF">XFF6991_310113</name>
</gene>